<name>A0A1Y2AW34_9FUNG</name>
<protein>
    <submittedName>
        <fullName evidence="1">Uncharacterized protein</fullName>
    </submittedName>
</protein>
<dbReference type="Proteomes" id="UP000193920">
    <property type="component" value="Unassembled WGS sequence"/>
</dbReference>
<evidence type="ECO:0000313" key="1">
    <source>
        <dbReference type="EMBL" id="ORY26115.1"/>
    </source>
</evidence>
<proteinExistence type="predicted"/>
<dbReference type="EMBL" id="MCOG01000205">
    <property type="protein sequence ID" value="ORY26115.1"/>
    <property type="molecule type" value="Genomic_DNA"/>
</dbReference>
<dbReference type="OrthoDB" id="10620358at2759"/>
<dbReference type="AlphaFoldDB" id="A0A1Y2AW34"/>
<organism evidence="1 2">
    <name type="scientific">Neocallimastix californiae</name>
    <dbReference type="NCBI Taxonomy" id="1754190"/>
    <lineage>
        <taxon>Eukaryota</taxon>
        <taxon>Fungi</taxon>
        <taxon>Fungi incertae sedis</taxon>
        <taxon>Chytridiomycota</taxon>
        <taxon>Chytridiomycota incertae sedis</taxon>
        <taxon>Neocallimastigomycetes</taxon>
        <taxon>Neocallimastigales</taxon>
        <taxon>Neocallimastigaceae</taxon>
        <taxon>Neocallimastix</taxon>
    </lineage>
</organism>
<accession>A0A1Y2AW34</accession>
<keyword evidence="2" id="KW-1185">Reference proteome</keyword>
<gene>
    <name evidence="1" type="ORF">LY90DRAFT_105093</name>
</gene>
<sequence>MNNIYQQLDEIKILWKQLKHYDTKKFSLSTQEEDNTLNKTEDEILSGPEATKKLENISQQLKEIIENENKFKEKIIKQIKGIISSIKYFCEILSLDNEQYKEVETFDSSSCLIEKKENYRNWN</sequence>
<reference evidence="1 2" key="1">
    <citation type="submission" date="2016-08" db="EMBL/GenBank/DDBJ databases">
        <title>A Parts List for Fungal Cellulosomes Revealed by Comparative Genomics.</title>
        <authorList>
            <consortium name="DOE Joint Genome Institute"/>
            <person name="Haitjema C.H."/>
            <person name="Gilmore S.P."/>
            <person name="Henske J.K."/>
            <person name="Solomon K.V."/>
            <person name="De Groot R."/>
            <person name="Kuo A."/>
            <person name="Mondo S.J."/>
            <person name="Salamov A.A."/>
            <person name="Labutti K."/>
            <person name="Zhao Z."/>
            <person name="Chiniquy J."/>
            <person name="Barry K."/>
            <person name="Brewer H.M."/>
            <person name="Purvine S.O."/>
            <person name="Wright A.T."/>
            <person name="Boxma B."/>
            <person name="Van Alen T."/>
            <person name="Hackstein J.H."/>
            <person name="Baker S.E."/>
            <person name="Grigoriev I.V."/>
            <person name="O'Malley M.A."/>
        </authorList>
    </citation>
    <scope>NUCLEOTIDE SEQUENCE [LARGE SCALE GENOMIC DNA]</scope>
    <source>
        <strain evidence="1 2">G1</strain>
    </source>
</reference>
<evidence type="ECO:0000313" key="2">
    <source>
        <dbReference type="Proteomes" id="UP000193920"/>
    </source>
</evidence>
<comment type="caution">
    <text evidence="1">The sequence shown here is derived from an EMBL/GenBank/DDBJ whole genome shotgun (WGS) entry which is preliminary data.</text>
</comment>